<name>A0A9P5YZS5_9AGAR</name>
<dbReference type="OrthoDB" id="272271at2759"/>
<dbReference type="EMBL" id="MU155274">
    <property type="protein sequence ID" value="KAF9477035.1"/>
    <property type="molecule type" value="Genomic_DNA"/>
</dbReference>
<dbReference type="Proteomes" id="UP000807469">
    <property type="component" value="Unassembled WGS sequence"/>
</dbReference>
<dbReference type="InterPro" id="IPR042098">
    <property type="entry name" value="TauD-like_sf"/>
</dbReference>
<feature type="region of interest" description="Disordered" evidence="2">
    <location>
        <begin position="1"/>
        <end position="31"/>
    </location>
</feature>
<gene>
    <name evidence="4" type="ORF">BDN70DRAFT_881676</name>
</gene>
<evidence type="ECO:0000313" key="4">
    <source>
        <dbReference type="EMBL" id="KAF9477035.1"/>
    </source>
</evidence>
<dbReference type="AlphaFoldDB" id="A0A9P5YZS5"/>
<accession>A0A9P5YZS5</accession>
<comment type="caution">
    <text evidence="4">The sequence shown here is derived from an EMBL/GenBank/DDBJ whole genome shotgun (WGS) entry which is preliminary data.</text>
</comment>
<reference evidence="4" key="1">
    <citation type="submission" date="2020-11" db="EMBL/GenBank/DDBJ databases">
        <authorList>
            <consortium name="DOE Joint Genome Institute"/>
            <person name="Ahrendt S."/>
            <person name="Riley R."/>
            <person name="Andreopoulos W."/>
            <person name="Labutti K."/>
            <person name="Pangilinan J."/>
            <person name="Ruiz-Duenas F.J."/>
            <person name="Barrasa J.M."/>
            <person name="Sanchez-Garcia M."/>
            <person name="Camarero S."/>
            <person name="Miyauchi S."/>
            <person name="Serrano A."/>
            <person name="Linde D."/>
            <person name="Babiker R."/>
            <person name="Drula E."/>
            <person name="Ayuso-Fernandez I."/>
            <person name="Pacheco R."/>
            <person name="Padilla G."/>
            <person name="Ferreira P."/>
            <person name="Barriuso J."/>
            <person name="Kellner H."/>
            <person name="Castanera R."/>
            <person name="Alfaro M."/>
            <person name="Ramirez L."/>
            <person name="Pisabarro A.G."/>
            <person name="Kuo A."/>
            <person name="Tritt A."/>
            <person name="Lipzen A."/>
            <person name="He G."/>
            <person name="Yan M."/>
            <person name="Ng V."/>
            <person name="Cullen D."/>
            <person name="Martin F."/>
            <person name="Rosso M.-N."/>
            <person name="Henrissat B."/>
            <person name="Hibbett D."/>
            <person name="Martinez A.T."/>
            <person name="Grigoriev I.V."/>
        </authorList>
    </citation>
    <scope>NUCLEOTIDE SEQUENCE</scope>
    <source>
        <strain evidence="4">CIRM-BRFM 674</strain>
    </source>
</reference>
<dbReference type="SUPFAM" id="SSF51197">
    <property type="entry name" value="Clavaminate synthase-like"/>
    <property type="match status" value="1"/>
</dbReference>
<evidence type="ECO:0000256" key="2">
    <source>
        <dbReference type="SAM" id="MobiDB-lite"/>
    </source>
</evidence>
<evidence type="ECO:0000259" key="3">
    <source>
        <dbReference type="Pfam" id="PF02668"/>
    </source>
</evidence>
<dbReference type="PANTHER" id="PTHR10696">
    <property type="entry name" value="GAMMA-BUTYROBETAINE HYDROXYLASE-RELATED"/>
    <property type="match status" value="1"/>
</dbReference>
<dbReference type="GO" id="GO:0051213">
    <property type="term" value="F:dioxygenase activity"/>
    <property type="evidence" value="ECO:0007669"/>
    <property type="project" value="UniProtKB-KW"/>
</dbReference>
<keyword evidence="5" id="KW-1185">Reference proteome</keyword>
<evidence type="ECO:0000256" key="1">
    <source>
        <dbReference type="ARBA" id="ARBA00023002"/>
    </source>
</evidence>
<dbReference type="InterPro" id="IPR003819">
    <property type="entry name" value="TauD/TfdA-like"/>
</dbReference>
<keyword evidence="4" id="KW-0223">Dioxygenase</keyword>
<protein>
    <submittedName>
        <fullName evidence="4">Taurine catabolism dioxygenase TauD</fullName>
    </submittedName>
</protein>
<keyword evidence="1" id="KW-0560">Oxidoreductase</keyword>
<dbReference type="FunFam" id="3.60.130.10:FF:000011">
    <property type="entry name" value="Taurine catabolism dioxygenase TauD"/>
    <property type="match status" value="1"/>
</dbReference>
<dbReference type="PANTHER" id="PTHR10696:SF54">
    <property type="entry name" value="FAMILY OXIDOREDUCTASE, PUTATIVE (AFU_ORTHOLOGUE AFUA_4G13850)-RELATED"/>
    <property type="match status" value="1"/>
</dbReference>
<organism evidence="4 5">
    <name type="scientific">Pholiota conissans</name>
    <dbReference type="NCBI Taxonomy" id="109636"/>
    <lineage>
        <taxon>Eukaryota</taxon>
        <taxon>Fungi</taxon>
        <taxon>Dikarya</taxon>
        <taxon>Basidiomycota</taxon>
        <taxon>Agaricomycotina</taxon>
        <taxon>Agaricomycetes</taxon>
        <taxon>Agaricomycetidae</taxon>
        <taxon>Agaricales</taxon>
        <taxon>Agaricineae</taxon>
        <taxon>Strophariaceae</taxon>
        <taxon>Pholiota</taxon>
    </lineage>
</organism>
<dbReference type="Pfam" id="PF02668">
    <property type="entry name" value="TauD"/>
    <property type="match status" value="1"/>
</dbReference>
<feature type="domain" description="TauD/TfdA-like" evidence="3">
    <location>
        <begin position="110"/>
        <end position="365"/>
    </location>
</feature>
<dbReference type="InterPro" id="IPR050411">
    <property type="entry name" value="AlphaKG_dependent_hydroxylases"/>
</dbReference>
<sequence length="410" mass="46422">MAAVIDSTVADKNADSRSPARGRSWSWKQPDITYHPDRRNWEERTARRLAENPSLPHSMLPEGFPTKLTSPLVWEGKDWKGEEQWVFNLTPAHLEEIDAAVKHFHGLGAHFGHISPKSFPLPTLGPALRDLSRELHSGRGFFVLRTIPVDSYSKEDNVLIYAGVSSHVGETRGLQDKNGGVLSHIKDLSHLYPKGAIGGPAYTTEKQVFHTDQGTDIVSLFALQIAAEGGVSRISSSWRVYNDLAENRPDLIQVLAQPWIVDEFGRDPPFTERPLLYYIDSKIVIQYARRYFTGFQGLPRSANIAPITEAQAEALDALHFLAEKYSLGLNFQKGDIQYINNLSIFHARDGFRDSHTKTRHLLRLYQRNEELAWKLPEPLKLLWARTYDVVPENQTFAIEPVIRDAVRGKN</sequence>
<evidence type="ECO:0000313" key="5">
    <source>
        <dbReference type="Proteomes" id="UP000807469"/>
    </source>
</evidence>
<proteinExistence type="predicted"/>
<dbReference type="Gene3D" id="3.60.130.10">
    <property type="entry name" value="Clavaminate synthase-like"/>
    <property type="match status" value="1"/>
</dbReference>